<feature type="transmembrane region" description="Helical" evidence="9">
    <location>
        <begin position="326"/>
        <end position="347"/>
    </location>
</feature>
<evidence type="ECO:0000256" key="9">
    <source>
        <dbReference type="SAM" id="Phobius"/>
    </source>
</evidence>
<feature type="transmembrane region" description="Helical" evidence="9">
    <location>
        <begin position="72"/>
        <end position="93"/>
    </location>
</feature>
<accession>A0A4V1LMV6</accession>
<feature type="transmembrane region" description="Helical" evidence="9">
    <location>
        <begin position="495"/>
        <end position="518"/>
    </location>
</feature>
<dbReference type="InterPro" id="IPR020846">
    <property type="entry name" value="MFS_dom"/>
</dbReference>
<gene>
    <name evidence="11" type="ORF">ESZ48_10270</name>
</gene>
<dbReference type="NCBIfam" id="TIGR00924">
    <property type="entry name" value="yjdL_sub1_fam"/>
    <property type="match status" value="1"/>
</dbReference>
<evidence type="ECO:0000259" key="10">
    <source>
        <dbReference type="PROSITE" id="PS50850"/>
    </source>
</evidence>
<dbReference type="InterPro" id="IPR018456">
    <property type="entry name" value="PTR2_symporter_CS"/>
</dbReference>
<reference evidence="11 12" key="1">
    <citation type="submission" date="2019-01" db="EMBL/GenBank/DDBJ databases">
        <title>Genome sequence of the Antarctic species Gelidibacter gilvus ACAM 158(T).</title>
        <authorList>
            <person name="Bowman J.P."/>
        </authorList>
    </citation>
    <scope>NUCLEOTIDE SEQUENCE [LARGE SCALE GENOMIC DNA]</scope>
    <source>
        <strain evidence="11 12">IC158</strain>
    </source>
</reference>
<comment type="subcellular location">
    <subcellularLocation>
        <location evidence="1">Cell membrane</location>
        <topology evidence="1">Multi-pass membrane protein</topology>
    </subcellularLocation>
    <subcellularLocation>
        <location evidence="8">Membrane</location>
        <topology evidence="8">Multi-pass membrane protein</topology>
    </subcellularLocation>
</comment>
<dbReference type="Pfam" id="PF00854">
    <property type="entry name" value="PTR2"/>
    <property type="match status" value="2"/>
</dbReference>
<dbReference type="PROSITE" id="PS01023">
    <property type="entry name" value="PTR2_2"/>
    <property type="match status" value="1"/>
</dbReference>
<sequence length="526" mass="57951">MSEGKDLGLITHLAKQGIDDKMVMGHPAGLFVLFFTEMWERFSYYGMRALLVIFLVSQVADGGWEWTRSEAMNLFGLYTMLVYFTPLLGGIIADKITGFRKAIVLGAVIMTLGHASMALEVISPNFFYIGLGLMILGNGMFKPNISSMVGQLYPDNSTKKDAGYTIFYMGINAGAFLGMLLCGYIGEKVGWHYGFGLAGVFMMFGGLQFYFATKLFGVVGESPKEHKESVKTGVEEEVEELPKNVVRDRLIVVGVFMFFSIFFFLSFEQAGGSMSIFALDYTQRVLPGNAGTIFMWVDALLTLFPLVIVTYVLWSLGKRIYAKYPTTIIFTAISFLIVWGLGLWKIGREFNAIETEVTASWFQILNSFFIITLASFFSKMWEKVWNPAGPIKFALGLILVGVGFAVLAYGAKDIPQGAQTASVSMIWLIAAYFFHTTGELCLSPVGLSYVSKLSPKKFVGLIFGLWFLASGIANGLAGFGGGLIDRIAEEHSLSYFFGIFAVMPAAAGLVLILITPILKKMMHGIH</sequence>
<evidence type="ECO:0000256" key="5">
    <source>
        <dbReference type="ARBA" id="ARBA00022856"/>
    </source>
</evidence>
<feature type="transmembrane region" description="Helical" evidence="9">
    <location>
        <begin position="458"/>
        <end position="483"/>
    </location>
</feature>
<dbReference type="GO" id="GO:1904680">
    <property type="term" value="F:peptide transmembrane transporter activity"/>
    <property type="evidence" value="ECO:0007669"/>
    <property type="project" value="InterPro"/>
</dbReference>
<proteinExistence type="inferred from homology"/>
<feature type="transmembrane region" description="Helical" evidence="9">
    <location>
        <begin position="250"/>
        <end position="267"/>
    </location>
</feature>
<dbReference type="GO" id="GO:0006857">
    <property type="term" value="P:oligopeptide transport"/>
    <property type="evidence" value="ECO:0007669"/>
    <property type="project" value="InterPro"/>
</dbReference>
<feature type="transmembrane region" description="Helical" evidence="9">
    <location>
        <begin position="423"/>
        <end position="446"/>
    </location>
</feature>
<feature type="domain" description="Major facilitator superfamily (MFS) profile" evidence="10">
    <location>
        <begin position="1"/>
        <end position="519"/>
    </location>
</feature>
<evidence type="ECO:0000256" key="6">
    <source>
        <dbReference type="ARBA" id="ARBA00022989"/>
    </source>
</evidence>
<dbReference type="GO" id="GO:0005886">
    <property type="term" value="C:plasma membrane"/>
    <property type="evidence" value="ECO:0007669"/>
    <property type="project" value="UniProtKB-SubCell"/>
</dbReference>
<dbReference type="CDD" id="cd17346">
    <property type="entry name" value="MFS_DtpA_like"/>
    <property type="match status" value="1"/>
</dbReference>
<feature type="transmembrane region" description="Helical" evidence="9">
    <location>
        <begin position="42"/>
        <end position="60"/>
    </location>
</feature>
<keyword evidence="6 9" id="KW-1133">Transmembrane helix</keyword>
<dbReference type="PROSITE" id="PS50850">
    <property type="entry name" value="MFS"/>
    <property type="match status" value="1"/>
</dbReference>
<dbReference type="InterPro" id="IPR000109">
    <property type="entry name" value="POT_fam"/>
</dbReference>
<dbReference type="Gene3D" id="1.20.1250.20">
    <property type="entry name" value="MFS general substrate transporter like domains"/>
    <property type="match status" value="3"/>
</dbReference>
<dbReference type="AlphaFoldDB" id="A0A4V1LMV6"/>
<feature type="transmembrane region" description="Helical" evidence="9">
    <location>
        <begin position="125"/>
        <end position="141"/>
    </location>
</feature>
<name>A0A4V1LMV6_9FLAO</name>
<evidence type="ECO:0000256" key="2">
    <source>
        <dbReference type="ARBA" id="ARBA00022448"/>
    </source>
</evidence>
<comment type="caution">
    <text evidence="11">The sequence shown here is derived from an EMBL/GenBank/DDBJ whole genome shotgun (WGS) entry which is preliminary data.</text>
</comment>
<evidence type="ECO:0000256" key="3">
    <source>
        <dbReference type="ARBA" id="ARBA00022475"/>
    </source>
</evidence>
<dbReference type="SUPFAM" id="SSF103473">
    <property type="entry name" value="MFS general substrate transporter"/>
    <property type="match status" value="1"/>
</dbReference>
<evidence type="ECO:0000313" key="12">
    <source>
        <dbReference type="Proteomes" id="UP000289792"/>
    </source>
</evidence>
<evidence type="ECO:0000256" key="7">
    <source>
        <dbReference type="ARBA" id="ARBA00023136"/>
    </source>
</evidence>
<dbReference type="InterPro" id="IPR005279">
    <property type="entry name" value="Dipep/tripep_permease"/>
</dbReference>
<feature type="transmembrane region" description="Helical" evidence="9">
    <location>
        <begin position="102"/>
        <end position="119"/>
    </location>
</feature>
<keyword evidence="3" id="KW-1003">Cell membrane</keyword>
<feature type="transmembrane region" description="Helical" evidence="9">
    <location>
        <begin position="162"/>
        <end position="186"/>
    </location>
</feature>
<dbReference type="EMBL" id="SDDZ01000005">
    <property type="protein sequence ID" value="RXJ49828.1"/>
    <property type="molecule type" value="Genomic_DNA"/>
</dbReference>
<feature type="transmembrane region" description="Helical" evidence="9">
    <location>
        <begin position="393"/>
        <end position="411"/>
    </location>
</feature>
<dbReference type="InterPro" id="IPR050171">
    <property type="entry name" value="MFS_Transporters"/>
</dbReference>
<keyword evidence="4 8" id="KW-0812">Transmembrane</keyword>
<dbReference type="OrthoDB" id="9772725at2"/>
<evidence type="ECO:0000313" key="11">
    <source>
        <dbReference type="EMBL" id="RXJ49828.1"/>
    </source>
</evidence>
<comment type="similarity">
    <text evidence="8">Belongs to the major facilitator superfamily. Proton-dependent oligopeptide transporter (POT/PTR) (TC 2.A.17) family.</text>
</comment>
<feature type="transmembrane region" description="Helical" evidence="9">
    <location>
        <begin position="359"/>
        <end position="381"/>
    </location>
</feature>
<keyword evidence="5" id="KW-0571">Peptide transport</keyword>
<keyword evidence="12" id="KW-1185">Reference proteome</keyword>
<dbReference type="PANTHER" id="PTHR23517:SF15">
    <property type="entry name" value="PROTON-DEPENDENT OLIGOPEPTIDE FAMILY TRANSPORT PROTEIN"/>
    <property type="match status" value="1"/>
</dbReference>
<dbReference type="RefSeq" id="WP_129017336.1">
    <property type="nucleotide sequence ID" value="NZ_SDDZ01000005.1"/>
</dbReference>
<keyword evidence="5" id="KW-0653">Protein transport</keyword>
<keyword evidence="7 9" id="KW-0472">Membrane</keyword>
<protein>
    <submittedName>
        <fullName evidence="11">MFS transporter</fullName>
    </submittedName>
</protein>
<dbReference type="Proteomes" id="UP000289792">
    <property type="component" value="Unassembled WGS sequence"/>
</dbReference>
<feature type="transmembrane region" description="Helical" evidence="9">
    <location>
        <begin position="293"/>
        <end position="314"/>
    </location>
</feature>
<dbReference type="InterPro" id="IPR036259">
    <property type="entry name" value="MFS_trans_sf"/>
</dbReference>
<evidence type="ECO:0000256" key="4">
    <source>
        <dbReference type="ARBA" id="ARBA00022692"/>
    </source>
</evidence>
<evidence type="ECO:0000256" key="8">
    <source>
        <dbReference type="RuleBase" id="RU003755"/>
    </source>
</evidence>
<dbReference type="PANTHER" id="PTHR23517">
    <property type="entry name" value="RESISTANCE PROTEIN MDTM, PUTATIVE-RELATED-RELATED"/>
    <property type="match status" value="1"/>
</dbReference>
<keyword evidence="2 8" id="KW-0813">Transport</keyword>
<evidence type="ECO:0000256" key="1">
    <source>
        <dbReference type="ARBA" id="ARBA00004651"/>
    </source>
</evidence>
<feature type="transmembrane region" description="Helical" evidence="9">
    <location>
        <begin position="192"/>
        <end position="212"/>
    </location>
</feature>
<organism evidence="11 12">
    <name type="scientific">Gelidibacter gilvus</name>
    <dbReference type="NCBI Taxonomy" id="59602"/>
    <lineage>
        <taxon>Bacteria</taxon>
        <taxon>Pseudomonadati</taxon>
        <taxon>Bacteroidota</taxon>
        <taxon>Flavobacteriia</taxon>
        <taxon>Flavobacteriales</taxon>
        <taxon>Flavobacteriaceae</taxon>
        <taxon>Gelidibacter</taxon>
    </lineage>
</organism>